<evidence type="ECO:0000256" key="2">
    <source>
        <dbReference type="SAM" id="Phobius"/>
    </source>
</evidence>
<evidence type="ECO:0000259" key="3">
    <source>
        <dbReference type="Pfam" id="PF20151"/>
    </source>
</evidence>
<dbReference type="AlphaFoldDB" id="A0A2A9NBU6"/>
<protein>
    <recommendedName>
        <fullName evidence="3">DUF6533 domain-containing protein</fullName>
    </recommendedName>
</protein>
<dbReference type="EMBL" id="KZ302474">
    <property type="protein sequence ID" value="PFH45236.1"/>
    <property type="molecule type" value="Genomic_DNA"/>
</dbReference>
<dbReference type="InterPro" id="IPR045340">
    <property type="entry name" value="DUF6533"/>
</dbReference>
<keyword evidence="5" id="KW-1185">Reference proteome</keyword>
<feature type="region of interest" description="Disordered" evidence="1">
    <location>
        <begin position="1"/>
        <end position="23"/>
    </location>
</feature>
<evidence type="ECO:0000256" key="1">
    <source>
        <dbReference type="SAM" id="MobiDB-lite"/>
    </source>
</evidence>
<feature type="transmembrane region" description="Helical" evidence="2">
    <location>
        <begin position="177"/>
        <end position="201"/>
    </location>
</feature>
<reference evidence="4 5" key="1">
    <citation type="submission" date="2014-02" db="EMBL/GenBank/DDBJ databases">
        <title>Transposable element dynamics among asymbiotic and ectomycorrhizal Amanita fungi.</title>
        <authorList>
            <consortium name="DOE Joint Genome Institute"/>
            <person name="Hess J."/>
            <person name="Skrede I."/>
            <person name="Wolfe B."/>
            <person name="LaButti K."/>
            <person name="Ohm R.A."/>
            <person name="Grigoriev I.V."/>
            <person name="Pringle A."/>
        </authorList>
    </citation>
    <scope>NUCLEOTIDE SEQUENCE [LARGE SCALE GENOMIC DNA]</scope>
    <source>
        <strain evidence="4 5">SKay4041</strain>
    </source>
</reference>
<sequence>MESLRYEPRTQADHDGQPNPIQRVHNETCGNPVASIAVLIYDHLLVLGLEIEHVWQSRITLVNILFYITRYVAYVEFAVVAYRDLAPSLSLKTCYDIYTYVGWSYDMLTFFAQVILGIRAWAVWGKDSRLTYGIPIAFIVLAPICIVFLNMSLRSLEFIQPAIQHKLGCYLANGSNVFSICWITFFIIDTIIFILFSIRLFEAYRSGGSSELVRVVYRDGIMYYFYLSALNLLNVLVVLTQSRDFLIMLASPVRVAQVILVARIVLHAREQASQTEFLYSESHQLISSH</sequence>
<keyword evidence="2" id="KW-0812">Transmembrane</keyword>
<gene>
    <name evidence="4" type="ORF">AMATHDRAFT_9676</name>
</gene>
<feature type="transmembrane region" description="Helical" evidence="2">
    <location>
        <begin position="97"/>
        <end position="118"/>
    </location>
</feature>
<evidence type="ECO:0000313" key="4">
    <source>
        <dbReference type="EMBL" id="PFH45236.1"/>
    </source>
</evidence>
<accession>A0A2A9NBU6</accession>
<dbReference type="Proteomes" id="UP000242287">
    <property type="component" value="Unassembled WGS sequence"/>
</dbReference>
<feature type="transmembrane region" description="Helical" evidence="2">
    <location>
        <begin position="130"/>
        <end position="149"/>
    </location>
</feature>
<keyword evidence="2" id="KW-0472">Membrane</keyword>
<feature type="transmembrane region" description="Helical" evidence="2">
    <location>
        <begin position="245"/>
        <end position="266"/>
    </location>
</feature>
<feature type="domain" description="DUF6533" evidence="3">
    <location>
        <begin position="33"/>
        <end position="73"/>
    </location>
</feature>
<evidence type="ECO:0000313" key="5">
    <source>
        <dbReference type="Proteomes" id="UP000242287"/>
    </source>
</evidence>
<organism evidence="4 5">
    <name type="scientific">Amanita thiersii Skay4041</name>
    <dbReference type="NCBI Taxonomy" id="703135"/>
    <lineage>
        <taxon>Eukaryota</taxon>
        <taxon>Fungi</taxon>
        <taxon>Dikarya</taxon>
        <taxon>Basidiomycota</taxon>
        <taxon>Agaricomycotina</taxon>
        <taxon>Agaricomycetes</taxon>
        <taxon>Agaricomycetidae</taxon>
        <taxon>Agaricales</taxon>
        <taxon>Pluteineae</taxon>
        <taxon>Amanitaceae</taxon>
        <taxon>Amanita</taxon>
    </lineage>
</organism>
<feature type="transmembrane region" description="Helical" evidence="2">
    <location>
        <begin position="221"/>
        <end position="239"/>
    </location>
</feature>
<name>A0A2A9NBU6_9AGAR</name>
<dbReference type="OrthoDB" id="3037019at2759"/>
<feature type="transmembrane region" description="Helical" evidence="2">
    <location>
        <begin position="61"/>
        <end position="82"/>
    </location>
</feature>
<keyword evidence="2" id="KW-1133">Transmembrane helix</keyword>
<dbReference type="Pfam" id="PF20151">
    <property type="entry name" value="DUF6533"/>
    <property type="match status" value="1"/>
</dbReference>
<feature type="compositionally biased region" description="Basic and acidic residues" evidence="1">
    <location>
        <begin position="1"/>
        <end position="16"/>
    </location>
</feature>
<proteinExistence type="predicted"/>